<feature type="transmembrane region" description="Helical" evidence="7">
    <location>
        <begin position="147"/>
        <end position="180"/>
    </location>
</feature>
<evidence type="ECO:0000256" key="6">
    <source>
        <dbReference type="ARBA" id="ARBA00023136"/>
    </source>
</evidence>
<dbReference type="NCBIfam" id="TIGR00937">
    <property type="entry name" value="2A51"/>
    <property type="match status" value="1"/>
</dbReference>
<evidence type="ECO:0000256" key="5">
    <source>
        <dbReference type="ARBA" id="ARBA00022989"/>
    </source>
</evidence>
<feature type="transmembrane region" description="Helical" evidence="7">
    <location>
        <begin position="271"/>
        <end position="292"/>
    </location>
</feature>
<feature type="transmembrane region" description="Helical" evidence="7">
    <location>
        <begin position="200"/>
        <end position="219"/>
    </location>
</feature>
<keyword evidence="6 7" id="KW-0472">Membrane</keyword>
<accession>A0ABS3Q6I1</accession>
<proteinExistence type="inferred from homology"/>
<reference evidence="8 9" key="1">
    <citation type="submission" date="2021-03" db="EMBL/GenBank/DDBJ databases">
        <title>Thiomicrorhabdus sp.nov.,novel sulfur-oxidizing bacteria isolated from coastal sediment.</title>
        <authorList>
            <person name="Liu X."/>
        </authorList>
    </citation>
    <scope>NUCLEOTIDE SEQUENCE [LARGE SCALE GENOMIC DNA]</scope>
    <source>
        <strain evidence="8 9">6S2-11</strain>
    </source>
</reference>
<dbReference type="PANTHER" id="PTHR33567">
    <property type="entry name" value="CHROMATE ION TRANSPORTER (EUROFUNG)"/>
    <property type="match status" value="1"/>
</dbReference>
<gene>
    <name evidence="8" type="primary">chrA</name>
    <name evidence="8" type="ORF">J3998_10175</name>
</gene>
<feature type="transmembrane region" description="Helical" evidence="7">
    <location>
        <begin position="114"/>
        <end position="135"/>
    </location>
</feature>
<dbReference type="Pfam" id="PF02417">
    <property type="entry name" value="Chromate_transp"/>
    <property type="match status" value="2"/>
</dbReference>
<evidence type="ECO:0000256" key="3">
    <source>
        <dbReference type="ARBA" id="ARBA00022475"/>
    </source>
</evidence>
<feature type="transmembrane region" description="Helical" evidence="7">
    <location>
        <begin position="228"/>
        <end position="251"/>
    </location>
</feature>
<dbReference type="InterPro" id="IPR003370">
    <property type="entry name" value="Chromate_transpt"/>
</dbReference>
<evidence type="ECO:0000256" key="4">
    <source>
        <dbReference type="ARBA" id="ARBA00022692"/>
    </source>
</evidence>
<feature type="transmembrane region" description="Helical" evidence="7">
    <location>
        <begin position="15"/>
        <end position="37"/>
    </location>
</feature>
<dbReference type="EMBL" id="JAGETV010000021">
    <property type="protein sequence ID" value="MBO1927942.1"/>
    <property type="molecule type" value="Genomic_DNA"/>
</dbReference>
<dbReference type="InterPro" id="IPR014047">
    <property type="entry name" value="Chr_Tranpt_l_chain"/>
</dbReference>
<keyword evidence="4 7" id="KW-0812">Transmembrane</keyword>
<feature type="transmembrane region" description="Helical" evidence="7">
    <location>
        <begin position="383"/>
        <end position="401"/>
    </location>
</feature>
<name>A0ABS3Q6I1_9GAMM</name>
<sequence>MFSSPASNLSKSLQVLWHFFWLGCVSFGGPAAHLGYFRQHFVERMKWLNDNDYGQLIALSQFLPGPGSSQVGFAIGYRYAGLLGAWAAFIGFTLPSFLLLLWVALYQPPSDQPIYALVISGLKLLAVVVVADAVLKMFRQFCQRIETRVVAVVSALLLLGFAGNLMQIAVLVLAFAIGWRFFACKQIVNSTTPPNINKPLLSWLFLGFIGALIAVYLLLPNQFISQYLWLNLFAPFAQAGSLVFGGGHVVLPLLQNSIGEQVSSEQFLTGYALAQAVPGPMFTIAAYLGAILMPQTPIIGAVIATLGVFLPGLLLILALLNSWQKWAHHPQLQGGIKLLNAAVVGLLLASLINPIASSAIVDLASALAALFGFILLRRYQLKIGWLLLIYALIWPCILWIWG</sequence>
<evidence type="ECO:0000313" key="9">
    <source>
        <dbReference type="Proteomes" id="UP000664835"/>
    </source>
</evidence>
<protein>
    <submittedName>
        <fullName evidence="8">Chromate efflux transporter</fullName>
    </submittedName>
</protein>
<dbReference type="PIRSF" id="PIRSF004810">
    <property type="entry name" value="ChrA"/>
    <property type="match status" value="1"/>
</dbReference>
<dbReference type="RefSeq" id="WP_208150556.1">
    <property type="nucleotide sequence ID" value="NZ_JAGETV010000021.1"/>
</dbReference>
<organism evidence="8 9">
    <name type="scientific">Thiomicrorhabdus marina</name>
    <dbReference type="NCBI Taxonomy" id="2818442"/>
    <lineage>
        <taxon>Bacteria</taxon>
        <taxon>Pseudomonadati</taxon>
        <taxon>Pseudomonadota</taxon>
        <taxon>Gammaproteobacteria</taxon>
        <taxon>Thiotrichales</taxon>
        <taxon>Piscirickettsiaceae</taxon>
        <taxon>Thiomicrorhabdus</taxon>
    </lineage>
</organism>
<comment type="subcellular location">
    <subcellularLocation>
        <location evidence="1">Cell membrane</location>
        <topology evidence="1">Multi-pass membrane protein</topology>
    </subcellularLocation>
</comment>
<keyword evidence="9" id="KW-1185">Reference proteome</keyword>
<dbReference type="Proteomes" id="UP000664835">
    <property type="component" value="Unassembled WGS sequence"/>
</dbReference>
<evidence type="ECO:0000256" key="7">
    <source>
        <dbReference type="SAM" id="Phobius"/>
    </source>
</evidence>
<keyword evidence="5 7" id="KW-1133">Transmembrane helix</keyword>
<evidence type="ECO:0000256" key="1">
    <source>
        <dbReference type="ARBA" id="ARBA00004651"/>
    </source>
</evidence>
<evidence type="ECO:0000313" key="8">
    <source>
        <dbReference type="EMBL" id="MBO1927942.1"/>
    </source>
</evidence>
<evidence type="ECO:0000256" key="2">
    <source>
        <dbReference type="ARBA" id="ARBA00005262"/>
    </source>
</evidence>
<dbReference type="PANTHER" id="PTHR33567:SF3">
    <property type="entry name" value="CHROMATE ION TRANSPORTER (EUROFUNG)"/>
    <property type="match status" value="1"/>
</dbReference>
<comment type="similarity">
    <text evidence="2">Belongs to the chromate ion transporter (CHR) (TC 2.A.51) family.</text>
</comment>
<comment type="caution">
    <text evidence="8">The sequence shown here is derived from an EMBL/GenBank/DDBJ whole genome shotgun (WGS) entry which is preliminary data.</text>
</comment>
<feature type="transmembrane region" description="Helical" evidence="7">
    <location>
        <begin position="299"/>
        <end position="323"/>
    </location>
</feature>
<keyword evidence="3" id="KW-1003">Cell membrane</keyword>
<feature type="transmembrane region" description="Helical" evidence="7">
    <location>
        <begin position="79"/>
        <end position="102"/>
    </location>
</feature>
<feature type="transmembrane region" description="Helical" evidence="7">
    <location>
        <begin position="343"/>
        <end position="376"/>
    </location>
</feature>